<accession>A0A0C4WT18</accession>
<feature type="domain" description="N-acetyltransferase" evidence="1">
    <location>
        <begin position="9"/>
        <end position="137"/>
    </location>
</feature>
<dbReference type="InterPro" id="IPR041496">
    <property type="entry name" value="YitH/HolE_GNAT"/>
</dbReference>
<sequence length="287" mass="31813">MENMQQETYEIATMLRSELELAIDWAAREGWNPGLHDAECFHAADPHGFLIGLLNDEPVATISAVRYGDSFGFIGLYIVRPEYRGKGYGKQVWLAAMKYLDGRNIGLDGVVEQQDNYRRSGFRLAYRNVRYEGQGAAAAAGYSGEFVGLAELPFEVVEAYDRGFFPEPRPEFLRSWINQPGCTALGILRDGRLAGCGVLRRCRSGYKIGPLYADSPALAESLLQRLRAAVGSGESFYLDVPEVNRAAVELAERHGMKVVFETARMYTGADPALSLDRLYGVTTFELG</sequence>
<dbReference type="Pfam" id="PF18014">
    <property type="entry name" value="Acetyltransf_18"/>
    <property type="match status" value="1"/>
</dbReference>
<dbReference type="Proteomes" id="UP000068210">
    <property type="component" value="Chromosome"/>
</dbReference>
<dbReference type="Pfam" id="PF00583">
    <property type="entry name" value="Acetyltransf_1"/>
    <property type="match status" value="1"/>
</dbReference>
<gene>
    <name evidence="2" type="ORF">Achr_19870</name>
</gene>
<keyword evidence="3" id="KW-1185">Reference proteome</keyword>
<dbReference type="EMBL" id="CP010415">
    <property type="protein sequence ID" value="AJE21442.1"/>
    <property type="molecule type" value="Genomic_DNA"/>
</dbReference>
<feature type="domain" description="N-acetyltransferase" evidence="1">
    <location>
        <begin position="144"/>
        <end position="276"/>
    </location>
</feature>
<dbReference type="STRING" id="1328314.Achr_19870"/>
<proteinExistence type="predicted"/>
<dbReference type="InterPro" id="IPR000182">
    <property type="entry name" value="GNAT_dom"/>
</dbReference>
<dbReference type="PROSITE" id="PS51186">
    <property type="entry name" value="GNAT"/>
    <property type="match status" value="2"/>
</dbReference>
<keyword evidence="2" id="KW-0808">Transferase</keyword>
<reference evidence="2 3" key="1">
    <citation type="journal article" date="2015" name="PLoS ONE">
        <title>Azotobacter Genomes: The Genome of Azotobacter chroococcum NCIMB 8003 (ATCC 4412).</title>
        <authorList>
            <person name="Robson R.L."/>
            <person name="Jones R."/>
            <person name="Robson R.M."/>
            <person name="Schwartz A."/>
            <person name="Richardson T.H."/>
        </authorList>
    </citation>
    <scope>NUCLEOTIDE SEQUENCE [LARGE SCALE GENOMIC DNA]</scope>
    <source>
        <strain evidence="2 3">NCIMB 8003</strain>
    </source>
</reference>
<dbReference type="HOGENOM" id="CLU_054109_0_0_6"/>
<organism evidence="2 3">
    <name type="scientific">Azotobacter chroococcum NCIMB 8003</name>
    <dbReference type="NCBI Taxonomy" id="1328314"/>
    <lineage>
        <taxon>Bacteria</taxon>
        <taxon>Pseudomonadati</taxon>
        <taxon>Pseudomonadota</taxon>
        <taxon>Gammaproteobacteria</taxon>
        <taxon>Pseudomonadales</taxon>
        <taxon>Pseudomonadaceae</taxon>
        <taxon>Azotobacter</taxon>
    </lineage>
</organism>
<evidence type="ECO:0000313" key="2">
    <source>
        <dbReference type="EMBL" id="AJE21442.1"/>
    </source>
</evidence>
<dbReference type="PANTHER" id="PTHR47237">
    <property type="entry name" value="SLL0310 PROTEIN"/>
    <property type="match status" value="1"/>
</dbReference>
<evidence type="ECO:0000313" key="3">
    <source>
        <dbReference type="Proteomes" id="UP000068210"/>
    </source>
</evidence>
<dbReference type="Gene3D" id="3.40.630.30">
    <property type="match status" value="1"/>
</dbReference>
<dbReference type="PANTHER" id="PTHR47237:SF1">
    <property type="entry name" value="SLL0310 PROTEIN"/>
    <property type="match status" value="1"/>
</dbReference>
<dbReference type="CDD" id="cd04301">
    <property type="entry name" value="NAT_SF"/>
    <property type="match status" value="1"/>
</dbReference>
<dbReference type="InterPro" id="IPR016181">
    <property type="entry name" value="Acyl_CoA_acyltransferase"/>
</dbReference>
<dbReference type="InterPro" id="IPR052729">
    <property type="entry name" value="Acyl/Acetyltrans_Enzymes"/>
</dbReference>
<dbReference type="Gene3D" id="3.40.630.90">
    <property type="match status" value="1"/>
</dbReference>
<dbReference type="AlphaFoldDB" id="A0A0C4WT18"/>
<dbReference type="KEGG" id="acx:Achr_19870"/>
<evidence type="ECO:0000259" key="1">
    <source>
        <dbReference type="PROSITE" id="PS51186"/>
    </source>
</evidence>
<dbReference type="GO" id="GO:0016747">
    <property type="term" value="F:acyltransferase activity, transferring groups other than amino-acyl groups"/>
    <property type="evidence" value="ECO:0007669"/>
    <property type="project" value="InterPro"/>
</dbReference>
<protein>
    <submittedName>
        <fullName evidence="2">GCN5-related N-acetyltransferase</fullName>
    </submittedName>
</protein>
<name>A0A0C4WT18_9GAMM</name>
<dbReference type="SUPFAM" id="SSF55729">
    <property type="entry name" value="Acyl-CoA N-acyltransferases (Nat)"/>
    <property type="match status" value="1"/>
</dbReference>